<feature type="transmembrane region" description="Helical" evidence="1">
    <location>
        <begin position="39"/>
        <end position="57"/>
    </location>
</feature>
<keyword evidence="1" id="KW-0812">Transmembrane</keyword>
<reference evidence="3 4" key="2">
    <citation type="submission" date="2021-09" db="EMBL/GenBank/DDBJ databases">
        <title>Whole genome sequencing of antimicrobial-resistant bacteria isolated from aquatic animals, plants, and environment in Asia.</title>
        <authorList>
            <person name="Hirabayashi A."/>
            <person name="Suzuki M."/>
        </authorList>
    </citation>
    <scope>NUCLEOTIDE SEQUENCE [LARGE SCALE GENOMIC DNA]</scope>
    <source>
        <strain evidence="3 4">NUITM-VK2</strain>
        <plasmid evidence="3 4">pNUITM-VK2</plasmid>
    </source>
</reference>
<organism evidence="2">
    <name type="scientific">Klebsiella pneumoniae</name>
    <dbReference type="NCBI Taxonomy" id="573"/>
    <lineage>
        <taxon>Bacteria</taxon>
        <taxon>Pseudomonadati</taxon>
        <taxon>Pseudomonadota</taxon>
        <taxon>Gammaproteobacteria</taxon>
        <taxon>Enterobacterales</taxon>
        <taxon>Enterobacteriaceae</taxon>
        <taxon>Klebsiella/Raoultella group</taxon>
        <taxon>Klebsiella</taxon>
        <taxon>Klebsiella pneumoniae complex</taxon>
    </lineage>
</organism>
<evidence type="ECO:0000313" key="4">
    <source>
        <dbReference type="Proteomes" id="UP001319930"/>
    </source>
</evidence>
<geneLocation type="plasmid" evidence="3 4">
    <name>pNUITM-VK2</name>
</geneLocation>
<name>A0A1B1LQD0_KLEPN</name>
<dbReference type="EMBL" id="AP025164">
    <property type="protein sequence ID" value="BDB30942.1"/>
    <property type="molecule type" value="Genomic_DNA"/>
</dbReference>
<evidence type="ECO:0000313" key="3">
    <source>
        <dbReference type="EMBL" id="BDB30942.1"/>
    </source>
</evidence>
<dbReference type="RefSeq" id="WP_014839953.1">
    <property type="nucleotide sequence ID" value="NZ_AP018583.1"/>
</dbReference>
<proteinExistence type="predicted"/>
<protein>
    <submittedName>
        <fullName evidence="2">Uncharacterized protein</fullName>
    </submittedName>
</protein>
<keyword evidence="1" id="KW-0472">Membrane</keyword>
<dbReference type="PATRIC" id="fig|573.1650.peg.5545"/>
<geneLocation type="plasmid" evidence="2">
    <name>pKP04VIM</name>
</geneLocation>
<gene>
    <name evidence="3" type="ORF">NUITMVK2_0560</name>
</gene>
<sequence>MTEPRKDDDTNDADFEKSEVESEQKKMTFSVSYSFIEKTVKVIIVAAVLTCIGLFIGKHLNKGTSLFNDSVKIAVLNPSALNEQYLKAHNGNNEGYLPYIRKLMALYRARDFLVLDMSYVITRPSTVSEVAYINESELESELTEFGIDPKYFEGKQ</sequence>
<keyword evidence="2" id="KW-0614">Plasmid</keyword>
<accession>A0A1B1LQD0</accession>
<evidence type="ECO:0000256" key="1">
    <source>
        <dbReference type="SAM" id="Phobius"/>
    </source>
</evidence>
<dbReference type="AlphaFoldDB" id="A0A1B1LQD0"/>
<dbReference type="Proteomes" id="UP001319930">
    <property type="component" value="Plasmid pNUITM-VK2"/>
</dbReference>
<dbReference type="GeneID" id="93756820"/>
<dbReference type="EMBL" id="KU318421">
    <property type="protein sequence ID" value="ANS55252.1"/>
    <property type="molecule type" value="Genomic_DNA"/>
</dbReference>
<evidence type="ECO:0000313" key="2">
    <source>
        <dbReference type="EMBL" id="ANS55252.1"/>
    </source>
</evidence>
<reference evidence="2" key="1">
    <citation type="submission" date="2015-12" db="EMBL/GenBank/DDBJ databases">
        <title>Klebsiella pneumoniae strain KP04 plasmid pKP04VIM, complete sequence.</title>
        <authorList>
            <person name="Li R."/>
            <person name="Lin D."/>
            <person name="Chen C."/>
        </authorList>
    </citation>
    <scope>NUCLEOTIDE SEQUENCE</scope>
    <source>
        <plasmid evidence="2">pKP04VIM</plasmid>
    </source>
</reference>
<keyword evidence="1" id="KW-1133">Transmembrane helix</keyword>